<dbReference type="Proteomes" id="UP000278351">
    <property type="component" value="Unassembled WGS sequence"/>
</dbReference>
<protein>
    <submittedName>
        <fullName evidence="1">Uncharacterized protein</fullName>
    </submittedName>
</protein>
<dbReference type="AlphaFoldDB" id="A0A3N4QB32"/>
<accession>A0A3N4QB32</accession>
<organism evidence="1 2">
    <name type="scientific">Chitinophaga lutea</name>
    <dbReference type="NCBI Taxonomy" id="2488634"/>
    <lineage>
        <taxon>Bacteria</taxon>
        <taxon>Pseudomonadati</taxon>
        <taxon>Bacteroidota</taxon>
        <taxon>Chitinophagia</taxon>
        <taxon>Chitinophagales</taxon>
        <taxon>Chitinophagaceae</taxon>
        <taxon>Chitinophaga</taxon>
    </lineage>
</organism>
<name>A0A3N4QB32_9BACT</name>
<sequence>MTEKERLLKEISEELAATARLNGSLLVITGMDAISEKRLELWVQEMHHNLSAGKSILFNAIFSDRMTRLVKRWAKMDSHCGAVNDYRNSPPVNYFQPPN</sequence>
<comment type="caution">
    <text evidence="1">The sequence shown here is derived from an EMBL/GenBank/DDBJ whole genome shotgun (WGS) entry which is preliminary data.</text>
</comment>
<proteinExistence type="predicted"/>
<evidence type="ECO:0000313" key="2">
    <source>
        <dbReference type="Proteomes" id="UP000278351"/>
    </source>
</evidence>
<keyword evidence="2" id="KW-1185">Reference proteome</keyword>
<dbReference type="RefSeq" id="WP_123845719.1">
    <property type="nucleotide sequence ID" value="NZ_RPDH01000001.1"/>
</dbReference>
<reference evidence="1 2" key="1">
    <citation type="submission" date="2018-11" db="EMBL/GenBank/DDBJ databases">
        <title>Chitinophaga lutea sp.nov., isolate from arsenic contaminated soil.</title>
        <authorList>
            <person name="Zong Y."/>
        </authorList>
    </citation>
    <scope>NUCLEOTIDE SEQUENCE [LARGE SCALE GENOMIC DNA]</scope>
    <source>
        <strain evidence="1 2">ZY74</strain>
    </source>
</reference>
<evidence type="ECO:0000313" key="1">
    <source>
        <dbReference type="EMBL" id="RPE13200.1"/>
    </source>
</evidence>
<gene>
    <name evidence="1" type="ORF">EGT74_06625</name>
</gene>
<dbReference type="EMBL" id="RPDH01000001">
    <property type="protein sequence ID" value="RPE13200.1"/>
    <property type="molecule type" value="Genomic_DNA"/>
</dbReference>